<dbReference type="AlphaFoldDB" id="A0A0F9K229"/>
<proteinExistence type="predicted"/>
<sequence length="296" mass="31863">MDIIAQLAKELGPALAKEAASKYGIGLKHDATGTPIASGYSHGPGGNFSYPGVAPDVFHTAVGNRGILGQLPTTPSVFTNPTFQVLTGVQDVTGNEKDTVCENAPQAGLIKSCMLTSVFGRYERATLEIELNRLGQRNDRADPMDLTLVGSPIHQSGIFASGPQNPEVPGDLLTNELSRKFWELAVAIHRQISVQLWTGNPVNNSGGGGYKELTGFQLLVNTGHLDAETGTACPSIDSDLKDFNYGRIDVAPNGDNLVEALSYLLHTRIDLAERTGVMPVRWVFVMRSELFWELTA</sequence>
<reference evidence="1" key="1">
    <citation type="journal article" date="2015" name="Nature">
        <title>Complex archaea that bridge the gap between prokaryotes and eukaryotes.</title>
        <authorList>
            <person name="Spang A."/>
            <person name="Saw J.H."/>
            <person name="Jorgensen S.L."/>
            <person name="Zaremba-Niedzwiedzka K."/>
            <person name="Martijn J."/>
            <person name="Lind A.E."/>
            <person name="van Eijk R."/>
            <person name="Schleper C."/>
            <person name="Guy L."/>
            <person name="Ettema T.J."/>
        </authorList>
    </citation>
    <scope>NUCLEOTIDE SEQUENCE</scope>
</reference>
<dbReference type="EMBL" id="LAZR01008860">
    <property type="protein sequence ID" value="KKM76129.1"/>
    <property type="molecule type" value="Genomic_DNA"/>
</dbReference>
<comment type="caution">
    <text evidence="1">The sequence shown here is derived from an EMBL/GenBank/DDBJ whole genome shotgun (WGS) entry which is preliminary data.</text>
</comment>
<gene>
    <name evidence="1" type="ORF">LCGC14_1383210</name>
</gene>
<organism evidence="1">
    <name type="scientific">marine sediment metagenome</name>
    <dbReference type="NCBI Taxonomy" id="412755"/>
    <lineage>
        <taxon>unclassified sequences</taxon>
        <taxon>metagenomes</taxon>
        <taxon>ecological metagenomes</taxon>
    </lineage>
</organism>
<name>A0A0F9K229_9ZZZZ</name>
<feature type="non-terminal residue" evidence="1">
    <location>
        <position position="296"/>
    </location>
</feature>
<protein>
    <submittedName>
        <fullName evidence="1">Uncharacterized protein</fullName>
    </submittedName>
</protein>
<evidence type="ECO:0000313" key="1">
    <source>
        <dbReference type="EMBL" id="KKM76129.1"/>
    </source>
</evidence>
<accession>A0A0F9K229</accession>